<sequence>MLFSVLRKQIYFDTPPKDEDSCWNVYGKTDTIVTVHITMYQVLDPTASYNSLPPNGINGTNLPNFRQKELNDTNLQSDL</sequence>
<feature type="compositionally biased region" description="Polar residues" evidence="1">
    <location>
        <begin position="50"/>
        <end position="64"/>
    </location>
</feature>
<dbReference type="AlphaFoldDB" id="A0A3N0YQV2"/>
<accession>A0A3N0YQV2</accession>
<evidence type="ECO:0000313" key="3">
    <source>
        <dbReference type="Proteomes" id="UP000281406"/>
    </source>
</evidence>
<evidence type="ECO:0000256" key="1">
    <source>
        <dbReference type="SAM" id="MobiDB-lite"/>
    </source>
</evidence>
<feature type="region of interest" description="Disordered" evidence="1">
    <location>
        <begin position="50"/>
        <end position="79"/>
    </location>
</feature>
<evidence type="ECO:0000313" key="2">
    <source>
        <dbReference type="EMBL" id="ROL48586.1"/>
    </source>
</evidence>
<gene>
    <name evidence="2" type="ORF">DPX16_12202</name>
</gene>
<comment type="caution">
    <text evidence="2">The sequence shown here is derived from an EMBL/GenBank/DDBJ whole genome shotgun (WGS) entry which is preliminary data.</text>
</comment>
<organism evidence="2 3">
    <name type="scientific">Anabarilius grahami</name>
    <name type="common">Kanglang fish</name>
    <name type="synonym">Barilius grahami</name>
    <dbReference type="NCBI Taxonomy" id="495550"/>
    <lineage>
        <taxon>Eukaryota</taxon>
        <taxon>Metazoa</taxon>
        <taxon>Chordata</taxon>
        <taxon>Craniata</taxon>
        <taxon>Vertebrata</taxon>
        <taxon>Euteleostomi</taxon>
        <taxon>Actinopterygii</taxon>
        <taxon>Neopterygii</taxon>
        <taxon>Teleostei</taxon>
        <taxon>Ostariophysi</taxon>
        <taxon>Cypriniformes</taxon>
        <taxon>Xenocyprididae</taxon>
        <taxon>Xenocypridinae</taxon>
        <taxon>Xenocypridinae incertae sedis</taxon>
        <taxon>Anabarilius</taxon>
    </lineage>
</organism>
<keyword evidence="3" id="KW-1185">Reference proteome</keyword>
<proteinExistence type="predicted"/>
<dbReference type="Proteomes" id="UP000281406">
    <property type="component" value="Unassembled WGS sequence"/>
</dbReference>
<name>A0A3N0YQV2_ANAGA</name>
<reference evidence="2 3" key="1">
    <citation type="submission" date="2018-10" db="EMBL/GenBank/DDBJ databases">
        <title>Genome assembly for a Yunnan-Guizhou Plateau 3E fish, Anabarilius grahami (Regan), and its evolutionary and genetic applications.</title>
        <authorList>
            <person name="Jiang W."/>
        </authorList>
    </citation>
    <scope>NUCLEOTIDE SEQUENCE [LARGE SCALE GENOMIC DNA]</scope>
    <source>
        <strain evidence="2">AG-KIZ</strain>
        <tissue evidence="2">Muscle</tissue>
    </source>
</reference>
<dbReference type="EMBL" id="RJVU01029436">
    <property type="protein sequence ID" value="ROL48586.1"/>
    <property type="molecule type" value="Genomic_DNA"/>
</dbReference>
<protein>
    <submittedName>
        <fullName evidence="2">Uncharacterized protein</fullName>
    </submittedName>
</protein>